<name>A0A2T5J7G7_9SPHI</name>
<dbReference type="AlphaFoldDB" id="A0A2T5J7G7"/>
<dbReference type="EMBL" id="QAOQ01000006">
    <property type="protein sequence ID" value="PTQ95094.1"/>
    <property type="molecule type" value="Genomic_DNA"/>
</dbReference>
<proteinExistence type="predicted"/>
<gene>
    <name evidence="1" type="ORF">C8P68_106309</name>
</gene>
<sequence>MIVRAILGFYCSMGLSSMSGAALFRDAVLSKIILAQHSR</sequence>
<evidence type="ECO:0000313" key="2">
    <source>
        <dbReference type="Proteomes" id="UP000244168"/>
    </source>
</evidence>
<organism evidence="1 2">
    <name type="scientific">Mucilaginibacter yixingensis</name>
    <dbReference type="NCBI Taxonomy" id="1295612"/>
    <lineage>
        <taxon>Bacteria</taxon>
        <taxon>Pseudomonadati</taxon>
        <taxon>Bacteroidota</taxon>
        <taxon>Sphingobacteriia</taxon>
        <taxon>Sphingobacteriales</taxon>
        <taxon>Sphingobacteriaceae</taxon>
        <taxon>Mucilaginibacter</taxon>
    </lineage>
</organism>
<evidence type="ECO:0000313" key="1">
    <source>
        <dbReference type="EMBL" id="PTQ95094.1"/>
    </source>
</evidence>
<reference evidence="1 2" key="1">
    <citation type="submission" date="2018-04" db="EMBL/GenBank/DDBJ databases">
        <title>Genomic Encyclopedia of Archaeal and Bacterial Type Strains, Phase II (KMG-II): from individual species to whole genera.</title>
        <authorList>
            <person name="Goeker M."/>
        </authorList>
    </citation>
    <scope>NUCLEOTIDE SEQUENCE [LARGE SCALE GENOMIC DNA]</scope>
    <source>
        <strain evidence="1 2">DSM 26809</strain>
    </source>
</reference>
<comment type="caution">
    <text evidence="1">The sequence shown here is derived from an EMBL/GenBank/DDBJ whole genome shotgun (WGS) entry which is preliminary data.</text>
</comment>
<dbReference type="Proteomes" id="UP000244168">
    <property type="component" value="Unassembled WGS sequence"/>
</dbReference>
<accession>A0A2T5J7G7</accession>
<protein>
    <submittedName>
        <fullName evidence="1">Uncharacterized protein</fullName>
    </submittedName>
</protein>
<keyword evidence="2" id="KW-1185">Reference proteome</keyword>